<organism evidence="1 2">
    <name type="scientific">Actinomadura rugatobispora</name>
    <dbReference type="NCBI Taxonomy" id="1994"/>
    <lineage>
        <taxon>Bacteria</taxon>
        <taxon>Bacillati</taxon>
        <taxon>Actinomycetota</taxon>
        <taxon>Actinomycetes</taxon>
        <taxon>Streptosporangiales</taxon>
        <taxon>Thermomonosporaceae</taxon>
        <taxon>Actinomadura</taxon>
    </lineage>
</organism>
<name>A0ABW1A3K1_9ACTN</name>
<evidence type="ECO:0000313" key="2">
    <source>
        <dbReference type="Proteomes" id="UP001596074"/>
    </source>
</evidence>
<sequence>MADLYIDALATSVRSRPRLRPSAELPPRSMRRLMANMIARDRGVPAERVHVREPVPGDPADAADYGTTRRALDALGRPDDDQPLFVVRSGPVADPMTSPLAGTVHAVGWTGDDVGVTHLREHGGTQVFRLLTWAIPEDLGATVVIVDDPAFVAVEAEKPAFAAVAVRVARTGALRVVAAGEDLPGAEAAARDARVFSGTGACDAWLDLYAALSSGAVEPGEHVLLRTVGDERQGRLLLEAVRPRELRTSSAPIGE</sequence>
<reference evidence="2" key="1">
    <citation type="journal article" date="2019" name="Int. J. Syst. Evol. Microbiol.">
        <title>The Global Catalogue of Microorganisms (GCM) 10K type strain sequencing project: providing services to taxonomists for standard genome sequencing and annotation.</title>
        <authorList>
            <consortium name="The Broad Institute Genomics Platform"/>
            <consortium name="The Broad Institute Genome Sequencing Center for Infectious Disease"/>
            <person name="Wu L."/>
            <person name="Ma J."/>
        </authorList>
    </citation>
    <scope>NUCLEOTIDE SEQUENCE [LARGE SCALE GENOMIC DNA]</scope>
    <source>
        <strain evidence="2">KCTC 42087</strain>
    </source>
</reference>
<accession>A0ABW1A3K1</accession>
<evidence type="ECO:0000313" key="1">
    <source>
        <dbReference type="EMBL" id="MFC5747680.1"/>
    </source>
</evidence>
<protein>
    <submittedName>
        <fullName evidence="1">Uncharacterized protein</fullName>
    </submittedName>
</protein>
<keyword evidence="2" id="KW-1185">Reference proteome</keyword>
<comment type="caution">
    <text evidence="1">The sequence shown here is derived from an EMBL/GenBank/DDBJ whole genome shotgun (WGS) entry which is preliminary data.</text>
</comment>
<dbReference type="RefSeq" id="WP_378283299.1">
    <property type="nucleotide sequence ID" value="NZ_JBHSON010000024.1"/>
</dbReference>
<proteinExistence type="predicted"/>
<dbReference type="EMBL" id="JBHSON010000024">
    <property type="protein sequence ID" value="MFC5747680.1"/>
    <property type="molecule type" value="Genomic_DNA"/>
</dbReference>
<dbReference type="Proteomes" id="UP001596074">
    <property type="component" value="Unassembled WGS sequence"/>
</dbReference>
<gene>
    <name evidence="1" type="ORF">ACFPZN_18795</name>
</gene>